<feature type="domain" description="Serine hydrolase" evidence="1">
    <location>
        <begin position="44"/>
        <end position="235"/>
    </location>
</feature>
<sequence length="268" mass="30231">MLHCLSTTSNFRLPVSNNTTPKKQRFRDRVVFHFTAMEKSYQEKKPRLLCLHGFRTSGEILKKQVSKWPDSVLGKLDLVFLDGPFPAQGKSDVEGFFPPPYYEWFQFIHEVNEYRNVDECLAYVEDFMLKQGPFDGLMGFSQGAILSTALTGLQSKGLALTKVPKVKFLIIIGGGKFRSSDLCEKVYSSPIECPSLHFIGDADFLKPRGELLLESFVDPIVIRHSKGHVVPKLDDESLVTVLNFVERIQTILSCNASATTEEKEECSV</sequence>
<name>A0A3S3MMZ0_9MAGN</name>
<dbReference type="PANTHER" id="PTHR22778">
    <property type="entry name" value="OVARIAN CANCER GENE-2 PROTEIN-RELATED"/>
    <property type="match status" value="1"/>
</dbReference>
<reference evidence="2 3" key="1">
    <citation type="journal article" date="2019" name="Nat. Plants">
        <title>Stout camphor tree genome fills gaps in understanding of flowering plant genome evolution.</title>
        <authorList>
            <person name="Chaw S.M."/>
            <person name="Liu Y.C."/>
            <person name="Wu Y.W."/>
            <person name="Wang H.Y."/>
            <person name="Lin C.I."/>
            <person name="Wu C.S."/>
            <person name="Ke H.M."/>
            <person name="Chang L.Y."/>
            <person name="Hsu C.Y."/>
            <person name="Yang H.T."/>
            <person name="Sudianto E."/>
            <person name="Hsu M.H."/>
            <person name="Wu K.P."/>
            <person name="Wang L.N."/>
            <person name="Leebens-Mack J.H."/>
            <person name="Tsai I.J."/>
        </authorList>
    </citation>
    <scope>NUCLEOTIDE SEQUENCE [LARGE SCALE GENOMIC DNA]</scope>
    <source>
        <strain evidence="3">cv. Chaw 1501</strain>
        <tissue evidence="2">Young leaves</tissue>
    </source>
</reference>
<dbReference type="InterPro" id="IPR029058">
    <property type="entry name" value="AB_hydrolase_fold"/>
</dbReference>
<dbReference type="EMBL" id="QPKB01000003">
    <property type="protein sequence ID" value="RWR79319.1"/>
    <property type="molecule type" value="Genomic_DNA"/>
</dbReference>
<dbReference type="InterPro" id="IPR005645">
    <property type="entry name" value="FSH-like_dom"/>
</dbReference>
<gene>
    <name evidence="2" type="ORF">CKAN_00788900</name>
</gene>
<dbReference type="AlphaFoldDB" id="A0A3S3MMZ0"/>
<dbReference type="PANTHER" id="PTHR22778:SF51">
    <property type="entry name" value="DIHYDROFOLATE REDUCTASE"/>
    <property type="match status" value="1"/>
</dbReference>
<accession>A0A3S3MMZ0</accession>
<dbReference type="Pfam" id="PF03959">
    <property type="entry name" value="FSH1"/>
    <property type="match status" value="1"/>
</dbReference>
<dbReference type="FunFam" id="3.40.50.1820:FF:000133">
    <property type="entry name" value="esterase AGAP003155"/>
    <property type="match status" value="1"/>
</dbReference>
<proteinExistence type="predicted"/>
<evidence type="ECO:0000313" key="3">
    <source>
        <dbReference type="Proteomes" id="UP000283530"/>
    </source>
</evidence>
<dbReference type="SUPFAM" id="SSF53474">
    <property type="entry name" value="alpha/beta-Hydrolases"/>
    <property type="match status" value="1"/>
</dbReference>
<evidence type="ECO:0000259" key="1">
    <source>
        <dbReference type="Pfam" id="PF03959"/>
    </source>
</evidence>
<dbReference type="Gene3D" id="3.40.50.1820">
    <property type="entry name" value="alpha/beta hydrolase"/>
    <property type="match status" value="1"/>
</dbReference>
<keyword evidence="3" id="KW-1185">Reference proteome</keyword>
<dbReference type="Proteomes" id="UP000283530">
    <property type="component" value="Unassembled WGS sequence"/>
</dbReference>
<comment type="caution">
    <text evidence="2">The sequence shown here is derived from an EMBL/GenBank/DDBJ whole genome shotgun (WGS) entry which is preliminary data.</text>
</comment>
<dbReference type="STRING" id="337451.A0A3S3MMZ0"/>
<dbReference type="OrthoDB" id="414698at2759"/>
<evidence type="ECO:0000313" key="2">
    <source>
        <dbReference type="EMBL" id="RWR79319.1"/>
    </source>
</evidence>
<protein>
    <submittedName>
        <fullName evidence="2">Dihydrofolate reductase</fullName>
    </submittedName>
</protein>
<organism evidence="2 3">
    <name type="scientific">Cinnamomum micranthum f. kanehirae</name>
    <dbReference type="NCBI Taxonomy" id="337451"/>
    <lineage>
        <taxon>Eukaryota</taxon>
        <taxon>Viridiplantae</taxon>
        <taxon>Streptophyta</taxon>
        <taxon>Embryophyta</taxon>
        <taxon>Tracheophyta</taxon>
        <taxon>Spermatophyta</taxon>
        <taxon>Magnoliopsida</taxon>
        <taxon>Magnoliidae</taxon>
        <taxon>Laurales</taxon>
        <taxon>Lauraceae</taxon>
        <taxon>Cinnamomum</taxon>
    </lineage>
</organism>